<dbReference type="STRING" id="1168034.FH5T_08530"/>
<dbReference type="PANTHER" id="PTHR19432:SF35">
    <property type="entry name" value="SOLUTE CARRIER FAMILY 45 MEMBER 3 ISOFORM X1"/>
    <property type="match status" value="1"/>
</dbReference>
<dbReference type="Proteomes" id="UP000181981">
    <property type="component" value="Unassembled WGS sequence"/>
</dbReference>
<dbReference type="InterPro" id="IPR020846">
    <property type="entry name" value="MFS_dom"/>
</dbReference>
<feature type="transmembrane region" description="Helical" evidence="6">
    <location>
        <begin position="183"/>
        <end position="201"/>
    </location>
</feature>
<dbReference type="InterPro" id="IPR011701">
    <property type="entry name" value="MFS"/>
</dbReference>
<feature type="transmembrane region" description="Helical" evidence="6">
    <location>
        <begin position="355"/>
        <end position="378"/>
    </location>
</feature>
<name>X5DF06_9BACT</name>
<feature type="domain" description="Major facilitator superfamily (MFS) profile" evidence="7">
    <location>
        <begin position="11"/>
        <end position="501"/>
    </location>
</feature>
<gene>
    <name evidence="8" type="ORF">FH5T_08530</name>
    <name evidence="9" type="ORF">SAMN05444285_102182</name>
</gene>
<dbReference type="InterPro" id="IPR036259">
    <property type="entry name" value="MFS_trans_sf"/>
</dbReference>
<keyword evidence="5 6" id="KW-0472">Membrane</keyword>
<keyword evidence="10" id="KW-1185">Reference proteome</keyword>
<evidence type="ECO:0000259" key="7">
    <source>
        <dbReference type="PROSITE" id="PS50850"/>
    </source>
</evidence>
<dbReference type="EMBL" id="CP007451">
    <property type="protein sequence ID" value="AHW59619.1"/>
    <property type="molecule type" value="Genomic_DNA"/>
</dbReference>
<dbReference type="eggNOG" id="COG2211">
    <property type="taxonomic scope" value="Bacteria"/>
</dbReference>
<protein>
    <submittedName>
        <fullName evidence="8">MFS transporter</fullName>
    </submittedName>
    <submittedName>
        <fullName evidence="9">Maltose/moltooligosaccharide transporter</fullName>
    </submittedName>
</protein>
<organism evidence="9 11">
    <name type="scientific">Draconibacterium orientale</name>
    <dbReference type="NCBI Taxonomy" id="1168034"/>
    <lineage>
        <taxon>Bacteria</taxon>
        <taxon>Pseudomonadati</taxon>
        <taxon>Bacteroidota</taxon>
        <taxon>Bacteroidia</taxon>
        <taxon>Marinilabiliales</taxon>
        <taxon>Prolixibacteraceae</taxon>
        <taxon>Draconibacterium</taxon>
    </lineage>
</organism>
<evidence type="ECO:0000313" key="8">
    <source>
        <dbReference type="EMBL" id="AHW59619.1"/>
    </source>
</evidence>
<evidence type="ECO:0000256" key="6">
    <source>
        <dbReference type="SAM" id="Phobius"/>
    </source>
</evidence>
<keyword evidence="4 6" id="KW-1133">Transmembrane helix</keyword>
<feature type="transmembrane region" description="Helical" evidence="6">
    <location>
        <begin position="410"/>
        <end position="431"/>
    </location>
</feature>
<dbReference type="RefSeq" id="WP_038557480.1">
    <property type="nucleotide sequence ID" value="NZ_FOHT01000002.1"/>
</dbReference>
<reference evidence="9 11" key="2">
    <citation type="submission" date="2016-10" db="EMBL/GenBank/DDBJ databases">
        <authorList>
            <person name="de Groot N.N."/>
        </authorList>
    </citation>
    <scope>NUCLEOTIDE SEQUENCE [LARGE SCALE GENOMIC DNA]</scope>
    <source>
        <strain evidence="9 11">DSM 25947</strain>
    </source>
</reference>
<dbReference type="AlphaFoldDB" id="X5DF06"/>
<dbReference type="OrthoDB" id="7584869at2"/>
<comment type="subcellular location">
    <subcellularLocation>
        <location evidence="1">Membrane</location>
        <topology evidence="1">Multi-pass membrane protein</topology>
    </subcellularLocation>
</comment>
<evidence type="ECO:0000256" key="2">
    <source>
        <dbReference type="ARBA" id="ARBA00022448"/>
    </source>
</evidence>
<feature type="transmembrane region" description="Helical" evidence="6">
    <location>
        <begin position="141"/>
        <end position="163"/>
    </location>
</feature>
<feature type="transmembrane region" description="Helical" evidence="6">
    <location>
        <begin position="385"/>
        <end position="404"/>
    </location>
</feature>
<sequence length="503" mass="55561">MRKKPTLSFWQIWNMSFGFLGIQFGFALQNANVSRIFETLGANVEDIPILWIAAPVTGLIVQPIIGHMSDKTWNRLGRRRPYFLFGAIFASLALLLMPNSPALWVAAGTLWIMDASINVSMEPFRAFVGDMLPNEQRTQGFAMQSFFIGTGAVVGSVLPYAMTNWLNIPNTAPEGVIPPSVRWSFYIGGVVFFLAILWTIFSTKEYPPEDLKAFEENERQTTNKDEVLNEAEVASSRFAKVGGVMGLLGLLIVVVTKLMELEKELYILGGILFLFFLLMMMAALLKSQKKDKNALVEIFSDLLRMPLTMKQLALVQFFTWVGLFALWIYATAGITSHVYGTSDTTTKLYNDGADWVTILFGVYNGVAALMAFALPVIAKYTNRKITHFISLVIGGVSLASIYLFNDPNWLIVPMIGVGIAWASILSMPYAILTGSLPSNKMGIYMGIFNFFIVIPQILAATILGFMVKDLFGGESILALVFGGVSMVIAAVLVLFVKDVATEN</sequence>
<dbReference type="HOGENOM" id="CLU_030246_1_0_10"/>
<keyword evidence="3 6" id="KW-0812">Transmembrane</keyword>
<evidence type="ECO:0000313" key="11">
    <source>
        <dbReference type="Proteomes" id="UP000181981"/>
    </source>
</evidence>
<accession>X5DF06</accession>
<dbReference type="PANTHER" id="PTHR19432">
    <property type="entry name" value="SUGAR TRANSPORTER"/>
    <property type="match status" value="1"/>
</dbReference>
<feature type="transmembrane region" description="Helical" evidence="6">
    <location>
        <begin position="12"/>
        <end position="29"/>
    </location>
</feature>
<feature type="transmembrane region" description="Helical" evidence="6">
    <location>
        <begin position="265"/>
        <end position="285"/>
    </location>
</feature>
<dbReference type="Proteomes" id="UP000023772">
    <property type="component" value="Chromosome"/>
</dbReference>
<dbReference type="SUPFAM" id="SSF103473">
    <property type="entry name" value="MFS general substrate transporter"/>
    <property type="match status" value="1"/>
</dbReference>
<evidence type="ECO:0000313" key="10">
    <source>
        <dbReference type="Proteomes" id="UP000023772"/>
    </source>
</evidence>
<dbReference type="PROSITE" id="PS50850">
    <property type="entry name" value="MFS"/>
    <property type="match status" value="1"/>
</dbReference>
<feature type="transmembrane region" description="Helical" evidence="6">
    <location>
        <begin position="81"/>
        <end position="97"/>
    </location>
</feature>
<dbReference type="KEGG" id="dori:FH5T_08530"/>
<evidence type="ECO:0000256" key="4">
    <source>
        <dbReference type="ARBA" id="ARBA00022989"/>
    </source>
</evidence>
<dbReference type="Pfam" id="PF07690">
    <property type="entry name" value="MFS_1"/>
    <property type="match status" value="1"/>
</dbReference>
<evidence type="ECO:0000313" key="9">
    <source>
        <dbReference type="EMBL" id="SES82260.1"/>
    </source>
</evidence>
<dbReference type="GO" id="GO:0022857">
    <property type="term" value="F:transmembrane transporter activity"/>
    <property type="evidence" value="ECO:0007669"/>
    <property type="project" value="InterPro"/>
</dbReference>
<keyword evidence="2" id="KW-0813">Transport</keyword>
<evidence type="ECO:0000256" key="3">
    <source>
        <dbReference type="ARBA" id="ARBA00022692"/>
    </source>
</evidence>
<proteinExistence type="predicted"/>
<feature type="transmembrane region" description="Helical" evidence="6">
    <location>
        <begin position="443"/>
        <end position="464"/>
    </location>
</feature>
<evidence type="ECO:0000256" key="5">
    <source>
        <dbReference type="ARBA" id="ARBA00023136"/>
    </source>
</evidence>
<feature type="transmembrane region" description="Helical" evidence="6">
    <location>
        <begin position="476"/>
        <end position="496"/>
    </location>
</feature>
<feature type="transmembrane region" description="Helical" evidence="6">
    <location>
        <begin position="49"/>
        <end position="69"/>
    </location>
</feature>
<dbReference type="Gene3D" id="1.20.1250.20">
    <property type="entry name" value="MFS general substrate transporter like domains"/>
    <property type="match status" value="2"/>
</dbReference>
<dbReference type="GO" id="GO:0016020">
    <property type="term" value="C:membrane"/>
    <property type="evidence" value="ECO:0007669"/>
    <property type="project" value="UniProtKB-SubCell"/>
</dbReference>
<dbReference type="EMBL" id="FOHT01000002">
    <property type="protein sequence ID" value="SES82260.1"/>
    <property type="molecule type" value="Genomic_DNA"/>
</dbReference>
<reference evidence="8 10" key="1">
    <citation type="submission" date="2014-03" db="EMBL/GenBank/DDBJ databases">
        <title>Complete genome sequence of a deeply braunched marine Bacteroidia bacterium Draconibacterium orientale type strain FH5T.</title>
        <authorList>
            <person name="Li X."/>
            <person name="Wang X."/>
            <person name="Xie Z."/>
            <person name="Du Z."/>
            <person name="Chen G."/>
        </authorList>
    </citation>
    <scope>NUCLEOTIDE SEQUENCE [LARGE SCALE GENOMIC DNA]</scope>
    <source>
        <strain evidence="8 10">FH5</strain>
    </source>
</reference>
<feature type="transmembrane region" description="Helical" evidence="6">
    <location>
        <begin position="312"/>
        <end position="335"/>
    </location>
</feature>
<evidence type="ECO:0000256" key="1">
    <source>
        <dbReference type="ARBA" id="ARBA00004141"/>
    </source>
</evidence>